<gene>
    <name evidence="7" type="ORF">WA1_47255</name>
</gene>
<dbReference type="SUPFAM" id="SSF51905">
    <property type="entry name" value="FAD/NAD(P)-binding domain"/>
    <property type="match status" value="1"/>
</dbReference>
<protein>
    <submittedName>
        <fullName evidence="7">Dehydrogenase</fullName>
    </submittedName>
</protein>
<evidence type="ECO:0000256" key="4">
    <source>
        <dbReference type="ARBA" id="ARBA00023002"/>
    </source>
</evidence>
<name>A0A139WXQ9_9CYAN</name>
<dbReference type="Pfam" id="PF05199">
    <property type="entry name" value="GMC_oxred_C"/>
    <property type="match status" value="1"/>
</dbReference>
<comment type="caution">
    <text evidence="7">The sequence shown here is derived from an EMBL/GenBank/DDBJ whole genome shotgun (WGS) entry which is preliminary data.</text>
</comment>
<dbReference type="Gene3D" id="3.50.50.60">
    <property type="entry name" value="FAD/NAD(P)-binding domain"/>
    <property type="match status" value="2"/>
</dbReference>
<proteinExistence type="inferred from homology"/>
<evidence type="ECO:0000256" key="1">
    <source>
        <dbReference type="ARBA" id="ARBA00010790"/>
    </source>
</evidence>
<dbReference type="AlphaFoldDB" id="A0A139WXQ9"/>
<evidence type="ECO:0000256" key="2">
    <source>
        <dbReference type="ARBA" id="ARBA00022630"/>
    </source>
</evidence>
<sequence length="515" mass="57110">MPQVNHFDVIIIGTGAGGGTLAYTLAPSGKRILLLERGGYLPREKDNWDTRAVFIEKKYKSQETWYDENGEAHRAPIHYCVGGNTKFYGSALMRFRSSDFDKVVHYDGISPAWPLSYEDFEPYYTQAEFLYHVHGQRGIDPTEPPATAPYRYPMVKHEPRIQQLFDDFCKLGYQPFPLPLGIMLDETNPQNSHCIRCNTCGGYPCLLEAKADAHTVGVQSALQYPNVKLIAHALVKRLETSASGREITKVLVECNGVFEEYSADIVVVACGAINSAALLLRSANDKHPNGLANGSGVVGRHYMRHTNSSYIAISHEPNPTVFQKTFGLNDFYFGTEDWKYPMGNIQLLGKSTPELLQAELLPSVPGMSVETIAKHGIDFCVISEDLPDPDNRITLNSNGEIILNYTSNNLTGHKHLINKFEGMLSQISCEDYLLSSSLYVGKKVSVAGINHQCGTIRFGRDPETSALDINCKAHELDNLYVVDGSFFVSSAAVNPALTIIANALRVGDHLKERLR</sequence>
<keyword evidence="4" id="KW-0560">Oxidoreductase</keyword>
<dbReference type="Pfam" id="PF00732">
    <property type="entry name" value="GMC_oxred_N"/>
    <property type="match status" value="1"/>
</dbReference>
<dbReference type="GO" id="GO:0016614">
    <property type="term" value="F:oxidoreductase activity, acting on CH-OH group of donors"/>
    <property type="evidence" value="ECO:0007669"/>
    <property type="project" value="InterPro"/>
</dbReference>
<evidence type="ECO:0000259" key="6">
    <source>
        <dbReference type="Pfam" id="PF05199"/>
    </source>
</evidence>
<organism evidence="7 8">
    <name type="scientific">Scytonema hofmannii PCC 7110</name>
    <dbReference type="NCBI Taxonomy" id="128403"/>
    <lineage>
        <taxon>Bacteria</taxon>
        <taxon>Bacillati</taxon>
        <taxon>Cyanobacteriota</taxon>
        <taxon>Cyanophyceae</taxon>
        <taxon>Nostocales</taxon>
        <taxon>Scytonemataceae</taxon>
        <taxon>Scytonema</taxon>
    </lineage>
</organism>
<evidence type="ECO:0000259" key="5">
    <source>
        <dbReference type="Pfam" id="PF00732"/>
    </source>
</evidence>
<feature type="domain" description="Glucose-methanol-choline oxidoreductase N-terminal" evidence="5">
    <location>
        <begin position="79"/>
        <end position="305"/>
    </location>
</feature>
<evidence type="ECO:0000256" key="3">
    <source>
        <dbReference type="ARBA" id="ARBA00022827"/>
    </source>
</evidence>
<dbReference type="GO" id="GO:0050660">
    <property type="term" value="F:flavin adenine dinucleotide binding"/>
    <property type="evidence" value="ECO:0007669"/>
    <property type="project" value="InterPro"/>
</dbReference>
<dbReference type="InterPro" id="IPR000172">
    <property type="entry name" value="GMC_OxRdtase_N"/>
</dbReference>
<dbReference type="Proteomes" id="UP000076925">
    <property type="component" value="Unassembled WGS sequence"/>
</dbReference>
<accession>A0A139WXQ9</accession>
<keyword evidence="8" id="KW-1185">Reference proteome</keyword>
<keyword evidence="2" id="KW-0285">Flavoprotein</keyword>
<dbReference type="PANTHER" id="PTHR46056">
    <property type="entry name" value="LONG-CHAIN-ALCOHOL OXIDASE"/>
    <property type="match status" value="1"/>
</dbReference>
<dbReference type="STRING" id="128403.WA1_47255"/>
<dbReference type="OrthoDB" id="9787779at2"/>
<evidence type="ECO:0000313" key="8">
    <source>
        <dbReference type="Proteomes" id="UP000076925"/>
    </source>
</evidence>
<dbReference type="InterPro" id="IPR036188">
    <property type="entry name" value="FAD/NAD-bd_sf"/>
</dbReference>
<dbReference type="PANTHER" id="PTHR46056:SF12">
    <property type="entry name" value="LONG-CHAIN-ALCOHOL OXIDASE"/>
    <property type="match status" value="1"/>
</dbReference>
<comment type="similarity">
    <text evidence="1">Belongs to the GMC oxidoreductase family.</text>
</comment>
<reference evidence="7 8" key="1">
    <citation type="journal article" date="2013" name="Genome Biol. Evol.">
        <title>Genomes of Stigonematalean cyanobacteria (subsection V) and the evolution of oxygenic photosynthesis from prokaryotes to plastids.</title>
        <authorList>
            <person name="Dagan T."/>
            <person name="Roettger M."/>
            <person name="Stucken K."/>
            <person name="Landan G."/>
            <person name="Koch R."/>
            <person name="Major P."/>
            <person name="Gould S.B."/>
            <person name="Goremykin V.V."/>
            <person name="Rippka R."/>
            <person name="Tandeau de Marsac N."/>
            <person name="Gugger M."/>
            <person name="Lockhart P.J."/>
            <person name="Allen J.F."/>
            <person name="Brune I."/>
            <person name="Maus I."/>
            <person name="Puhler A."/>
            <person name="Martin W.F."/>
        </authorList>
    </citation>
    <scope>NUCLEOTIDE SEQUENCE [LARGE SCALE GENOMIC DNA]</scope>
    <source>
        <strain evidence="7 8">PCC 7110</strain>
    </source>
</reference>
<dbReference type="InterPro" id="IPR007867">
    <property type="entry name" value="GMC_OxRtase_C"/>
</dbReference>
<feature type="domain" description="Glucose-methanol-choline oxidoreductase C-terminal" evidence="6">
    <location>
        <begin position="445"/>
        <end position="503"/>
    </location>
</feature>
<evidence type="ECO:0000313" key="7">
    <source>
        <dbReference type="EMBL" id="KYC37227.1"/>
    </source>
</evidence>
<dbReference type="EMBL" id="ANNX02000047">
    <property type="protein sequence ID" value="KYC37227.1"/>
    <property type="molecule type" value="Genomic_DNA"/>
</dbReference>
<keyword evidence="3" id="KW-0274">FAD</keyword>
<dbReference type="RefSeq" id="WP_017745055.1">
    <property type="nucleotide sequence ID" value="NZ_KQ976354.1"/>
</dbReference>